<name>A0A1E7G624_LACLC</name>
<dbReference type="RefSeq" id="WP_063280203.1">
    <property type="nucleotide sequence ID" value="NZ_CM007353.1"/>
</dbReference>
<dbReference type="EMBL" id="JMMZ01000006">
    <property type="protein sequence ID" value="OEU40428.1"/>
    <property type="molecule type" value="Genomic_DNA"/>
</dbReference>
<evidence type="ECO:0000313" key="1">
    <source>
        <dbReference type="EMBL" id="OEU40428.1"/>
    </source>
</evidence>
<accession>A0A1E7G624</accession>
<dbReference type="GO" id="GO:0000287">
    <property type="term" value="F:magnesium ion binding"/>
    <property type="evidence" value="ECO:0007669"/>
    <property type="project" value="InterPro"/>
</dbReference>
<dbReference type="InterPro" id="IPR036614">
    <property type="entry name" value="RusA-like_sf"/>
</dbReference>
<dbReference type="Gene3D" id="3.30.1330.70">
    <property type="entry name" value="Holliday junction resolvase RusA"/>
    <property type="match status" value="1"/>
</dbReference>
<dbReference type="AlphaFoldDB" id="A0A1E7G624"/>
<comment type="caution">
    <text evidence="1">The sequence shown here is derived from an EMBL/GenBank/DDBJ whole genome shotgun (WGS) entry which is preliminary data.</text>
</comment>
<dbReference type="Proteomes" id="UP000176236">
    <property type="component" value="Chromosome"/>
</dbReference>
<sequence length="160" mass="18035">MKFEFELYRASSKAKDIPTSKKLILNSNDNWHPQQKAKFVEKLKDLSSAAAIRQDGGKTQLVKKVTTRKGKTKTKFITQLVIPRYGKSKTCTATLTVFAPSNRKSDPDNLQPTMKAIMDGFTEAGLWPDDNHEVVKFTKYQYGGLSGTKAYRLEVDIEEA</sequence>
<proteinExistence type="predicted"/>
<evidence type="ECO:0008006" key="3">
    <source>
        <dbReference type="Google" id="ProtNLM"/>
    </source>
</evidence>
<evidence type="ECO:0000313" key="2">
    <source>
        <dbReference type="Proteomes" id="UP000176236"/>
    </source>
</evidence>
<gene>
    <name evidence="1" type="ORF">AJ89_03060</name>
</gene>
<dbReference type="SUPFAM" id="SSF103084">
    <property type="entry name" value="Holliday junction resolvase RusA"/>
    <property type="match status" value="1"/>
</dbReference>
<organism evidence="1 2">
    <name type="scientific">Lactococcus cremoris subsp. cremoris IBB477</name>
    <dbReference type="NCBI Taxonomy" id="1449093"/>
    <lineage>
        <taxon>Bacteria</taxon>
        <taxon>Bacillati</taxon>
        <taxon>Bacillota</taxon>
        <taxon>Bacilli</taxon>
        <taxon>Lactobacillales</taxon>
        <taxon>Streptococcaceae</taxon>
        <taxon>Lactococcus</taxon>
        <taxon>Lactococcus cremoris subsp. cremoris</taxon>
    </lineage>
</organism>
<protein>
    <recommendedName>
        <fullName evidence="3">Phage protein</fullName>
    </recommendedName>
</protein>
<dbReference type="GO" id="GO:0006310">
    <property type="term" value="P:DNA recombination"/>
    <property type="evidence" value="ECO:0007669"/>
    <property type="project" value="InterPro"/>
</dbReference>
<dbReference type="GO" id="GO:0006281">
    <property type="term" value="P:DNA repair"/>
    <property type="evidence" value="ECO:0007669"/>
    <property type="project" value="InterPro"/>
</dbReference>
<reference evidence="1 2" key="1">
    <citation type="journal article" date="2016" name="Appl. Microbiol. Biotechnol.">
        <title>Adhesion of the genome-sequenced Lactococcus lactis subsp. cremoris IBB477 strain is mediated by specific molecular determinants.</title>
        <authorList>
            <person name="Radziwill-Bienkowska J.M."/>
            <person name="Le D.T."/>
            <person name="Szczesny P."/>
            <person name="Duviau M.P."/>
            <person name="Aleksandrzak-Piekarczyk T."/>
            <person name="Loubiere P."/>
            <person name="Mercier-Bonin M."/>
            <person name="Bardowski J.K."/>
            <person name="Kowalczyk M."/>
        </authorList>
    </citation>
    <scope>NUCLEOTIDE SEQUENCE [LARGE SCALE GENOMIC DNA]</scope>
    <source>
        <strain evidence="1 2">IBB477</strain>
    </source>
</reference>